<dbReference type="Proteomes" id="UP001280121">
    <property type="component" value="Unassembled WGS sequence"/>
</dbReference>
<dbReference type="AlphaFoldDB" id="A0AAD9X2N4"/>
<sequence length="161" mass="18336">MSMWVSREDFKHLVATTWNDTALYGCPMFILTQKPKSLKKALKDWNLATFGYVHDTVEQVHKNLAVIQDAISMNGTKVEGATSITQFRPIALANFNFKIITKILADRLGPIVNRVISHQQAAFIPSRHISNCIGESHFGICYIINSYQRYSLRFLSMWARG</sequence>
<name>A0AAD9X2N4_9ROSI</name>
<proteinExistence type="predicted"/>
<evidence type="ECO:0008006" key="3">
    <source>
        <dbReference type="Google" id="ProtNLM"/>
    </source>
</evidence>
<evidence type="ECO:0000313" key="1">
    <source>
        <dbReference type="EMBL" id="KAK2651662.1"/>
    </source>
</evidence>
<comment type="caution">
    <text evidence="1">The sequence shown here is derived from an EMBL/GenBank/DDBJ whole genome shotgun (WGS) entry which is preliminary data.</text>
</comment>
<protein>
    <recommendedName>
        <fullName evidence="3">Reverse transcriptase domain-containing protein</fullName>
    </recommendedName>
</protein>
<accession>A0AAD9X2N4</accession>
<dbReference type="EMBL" id="JANJYI010000004">
    <property type="protein sequence ID" value="KAK2651662.1"/>
    <property type="molecule type" value="Genomic_DNA"/>
</dbReference>
<organism evidence="1 2">
    <name type="scientific">Dipteronia dyeriana</name>
    <dbReference type="NCBI Taxonomy" id="168575"/>
    <lineage>
        <taxon>Eukaryota</taxon>
        <taxon>Viridiplantae</taxon>
        <taxon>Streptophyta</taxon>
        <taxon>Embryophyta</taxon>
        <taxon>Tracheophyta</taxon>
        <taxon>Spermatophyta</taxon>
        <taxon>Magnoliopsida</taxon>
        <taxon>eudicotyledons</taxon>
        <taxon>Gunneridae</taxon>
        <taxon>Pentapetalae</taxon>
        <taxon>rosids</taxon>
        <taxon>malvids</taxon>
        <taxon>Sapindales</taxon>
        <taxon>Sapindaceae</taxon>
        <taxon>Hippocastanoideae</taxon>
        <taxon>Acereae</taxon>
        <taxon>Dipteronia</taxon>
    </lineage>
</organism>
<gene>
    <name evidence="1" type="ORF">Ddye_011518</name>
</gene>
<keyword evidence="2" id="KW-1185">Reference proteome</keyword>
<reference evidence="1" key="1">
    <citation type="journal article" date="2023" name="Plant J.">
        <title>Genome sequences and population genomics provide insights into the demographic history, inbreeding, and mutation load of two 'living fossil' tree species of Dipteronia.</title>
        <authorList>
            <person name="Feng Y."/>
            <person name="Comes H.P."/>
            <person name="Chen J."/>
            <person name="Zhu S."/>
            <person name="Lu R."/>
            <person name="Zhang X."/>
            <person name="Li P."/>
            <person name="Qiu J."/>
            <person name="Olsen K.M."/>
            <person name="Qiu Y."/>
        </authorList>
    </citation>
    <scope>NUCLEOTIDE SEQUENCE</scope>
    <source>
        <strain evidence="1">KIB01</strain>
    </source>
</reference>
<evidence type="ECO:0000313" key="2">
    <source>
        <dbReference type="Proteomes" id="UP001280121"/>
    </source>
</evidence>